<reference evidence="7" key="1">
    <citation type="journal article" date="2020" name="bioRxiv">
        <title>Comparative genomics of Chlamydomonas.</title>
        <authorList>
            <person name="Craig R.J."/>
            <person name="Hasan A.R."/>
            <person name="Ness R.W."/>
            <person name="Keightley P.D."/>
        </authorList>
    </citation>
    <scope>NUCLEOTIDE SEQUENCE</scope>
    <source>
        <strain evidence="7">CCAP 11/70</strain>
    </source>
</reference>
<accession>A0A835Y0E4</accession>
<comment type="similarity">
    <text evidence="6">Belongs to the PIERCE1 family.</text>
</comment>
<dbReference type="GO" id="GO:0005879">
    <property type="term" value="C:axonemal microtubule"/>
    <property type="evidence" value="ECO:0007669"/>
    <property type="project" value="InterPro"/>
</dbReference>
<dbReference type="PANTHER" id="PTHR20899">
    <property type="entry name" value="PIERCE HOMOLOG"/>
    <property type="match status" value="1"/>
</dbReference>
<organism evidence="7 8">
    <name type="scientific">Edaphochlamys debaryana</name>
    <dbReference type="NCBI Taxonomy" id="47281"/>
    <lineage>
        <taxon>Eukaryota</taxon>
        <taxon>Viridiplantae</taxon>
        <taxon>Chlorophyta</taxon>
        <taxon>core chlorophytes</taxon>
        <taxon>Chlorophyceae</taxon>
        <taxon>CS clade</taxon>
        <taxon>Chlamydomonadales</taxon>
        <taxon>Chlamydomonadales incertae sedis</taxon>
        <taxon>Edaphochlamys</taxon>
    </lineage>
</organism>
<dbReference type="Pfam" id="PF14892">
    <property type="entry name" value="PIRC1_2"/>
    <property type="match status" value="1"/>
</dbReference>
<comment type="subcellular location">
    <subcellularLocation>
        <location evidence="1">Cell projection</location>
        <location evidence="1">Cilium</location>
    </subcellularLocation>
    <subcellularLocation>
        <location evidence="2">Cytoplasm</location>
        <location evidence="2">Cytoskeleton</location>
    </subcellularLocation>
</comment>
<evidence type="ECO:0000256" key="5">
    <source>
        <dbReference type="ARBA" id="ARBA00023273"/>
    </source>
</evidence>
<dbReference type="AlphaFoldDB" id="A0A835Y0E4"/>
<keyword evidence="8" id="KW-1185">Reference proteome</keyword>
<keyword evidence="3" id="KW-0963">Cytoplasm</keyword>
<gene>
    <name evidence="7" type="ORF">HYH03_009941</name>
</gene>
<dbReference type="InterPro" id="IPR026507">
    <property type="entry name" value="PIRC1/2"/>
</dbReference>
<dbReference type="GO" id="GO:0035082">
    <property type="term" value="P:axoneme assembly"/>
    <property type="evidence" value="ECO:0007669"/>
    <property type="project" value="InterPro"/>
</dbReference>
<evidence type="ECO:0000256" key="3">
    <source>
        <dbReference type="ARBA" id="ARBA00022490"/>
    </source>
</evidence>
<evidence type="ECO:0000256" key="6">
    <source>
        <dbReference type="ARBA" id="ARBA00038014"/>
    </source>
</evidence>
<dbReference type="PANTHER" id="PTHR20899:SF1">
    <property type="entry name" value="PIERCER OF MICROTUBULE WALL 1 PROTEIN"/>
    <property type="match status" value="1"/>
</dbReference>
<evidence type="ECO:0000313" key="8">
    <source>
        <dbReference type="Proteomes" id="UP000612055"/>
    </source>
</evidence>
<keyword evidence="4" id="KW-0206">Cytoskeleton</keyword>
<dbReference type="EMBL" id="JAEHOE010000050">
    <property type="protein sequence ID" value="KAG2491781.1"/>
    <property type="molecule type" value="Genomic_DNA"/>
</dbReference>
<evidence type="ECO:0000313" key="7">
    <source>
        <dbReference type="EMBL" id="KAG2491781.1"/>
    </source>
</evidence>
<evidence type="ECO:0000256" key="2">
    <source>
        <dbReference type="ARBA" id="ARBA00004245"/>
    </source>
</evidence>
<evidence type="ECO:0000256" key="1">
    <source>
        <dbReference type="ARBA" id="ARBA00004138"/>
    </source>
</evidence>
<proteinExistence type="inferred from homology"/>
<sequence>MAQVVALLVATSTGRTLADELATKGLYTNLLDGADGVPKVLLGLNGQPVLNHWMAAIRGCSRLSPIEEKVFILCNENNADAVRTWASDPRLSAGGFPADNILTNGSDDSLGLAADVAFFLANAPPAVARASSLVLIEADALCGPNFGLSRVVEHGVVRGKDTICYMTAPEGFGLEGSAVVGLEDTAAAPDTVSQRVTGIDAQPGGVSDIMTFTAVLAPVAVLRSETLERVQAASAASANPAGGLGELLAALRPGDVANPPFYAMAVDCFVRLNDAYNLQLASNFYAFYNNEKSGVKGEAAKALEAARRLAALQEARTAAGGSLAGAVKLMNAAEAARPREPTVDAELRRIYRDFWGGWMRGDRHYDVAATAGRGGVTPAGMPGAARAHGTATLPLRFADVTTRRHNPKGQHAVYQTSNNVYGQKMPTQLDMPMAYASSGMAFTNSFPVNAPKSTGLVTAVTKSKVHKALDDY</sequence>
<protein>
    <submittedName>
        <fullName evidence="7">Uncharacterized protein</fullName>
    </submittedName>
</protein>
<dbReference type="Proteomes" id="UP000612055">
    <property type="component" value="Unassembled WGS sequence"/>
</dbReference>
<keyword evidence="5" id="KW-0966">Cell projection</keyword>
<evidence type="ECO:0000256" key="4">
    <source>
        <dbReference type="ARBA" id="ARBA00023212"/>
    </source>
</evidence>
<name>A0A835Y0E4_9CHLO</name>
<comment type="caution">
    <text evidence="7">The sequence shown here is derived from an EMBL/GenBank/DDBJ whole genome shotgun (WGS) entry which is preliminary data.</text>
</comment>
<dbReference type="OrthoDB" id="546383at2759"/>